<dbReference type="SUPFAM" id="SSF51182">
    <property type="entry name" value="RmlC-like cupins"/>
    <property type="match status" value="1"/>
</dbReference>
<dbReference type="InterPro" id="IPR046458">
    <property type="entry name" value="PMI_typeI_hel"/>
</dbReference>
<keyword evidence="9 12" id="KW-0413">Isomerase</keyword>
<evidence type="ECO:0000256" key="14">
    <source>
        <dbReference type="RuleBase" id="RU004248"/>
    </source>
</evidence>
<dbReference type="GO" id="GO:0005975">
    <property type="term" value="P:carbohydrate metabolic process"/>
    <property type="evidence" value="ECO:0007669"/>
    <property type="project" value="InterPro"/>
</dbReference>
<evidence type="ECO:0000256" key="5">
    <source>
        <dbReference type="ARBA" id="ARBA00011956"/>
    </source>
</evidence>
<dbReference type="InterPro" id="IPR046457">
    <property type="entry name" value="PMI_typeI_cat"/>
</dbReference>
<name>A0A7D9H249_DEKBR</name>
<feature type="binding site" evidence="11">
    <location>
        <position position="112"/>
    </location>
    <ligand>
        <name>Zn(2+)</name>
        <dbReference type="ChEBI" id="CHEBI:29105"/>
    </ligand>
</feature>
<evidence type="ECO:0000256" key="9">
    <source>
        <dbReference type="ARBA" id="ARBA00023235"/>
    </source>
</evidence>
<dbReference type="PANTHER" id="PTHR10309:SF0">
    <property type="entry name" value="MANNOSE-6-PHOSPHATE ISOMERASE"/>
    <property type="match status" value="1"/>
</dbReference>
<dbReference type="Pfam" id="PF20511">
    <property type="entry name" value="PMI_typeI_cat"/>
    <property type="match status" value="1"/>
</dbReference>
<comment type="function">
    <text evidence="2">Involved in the synthesis of the GDP-mannose and dolichol-phosphate-mannose required for a number of critical mannosyl transfer reactions.</text>
</comment>
<dbReference type="InterPro" id="IPR018050">
    <property type="entry name" value="Pmannose_isomerase-type1_CS"/>
</dbReference>
<comment type="similarity">
    <text evidence="4 13">Belongs to the mannose-6-phosphate isomerase type 1 family.</text>
</comment>
<evidence type="ECO:0000256" key="4">
    <source>
        <dbReference type="ARBA" id="ARBA00010772"/>
    </source>
</evidence>
<evidence type="ECO:0000256" key="2">
    <source>
        <dbReference type="ARBA" id="ARBA00002564"/>
    </source>
</evidence>
<dbReference type="GO" id="GO:0009298">
    <property type="term" value="P:GDP-mannose biosynthetic process"/>
    <property type="evidence" value="ECO:0007669"/>
    <property type="project" value="UniProtKB-UniPathway"/>
</dbReference>
<evidence type="ECO:0000256" key="13">
    <source>
        <dbReference type="RuleBase" id="RU004189"/>
    </source>
</evidence>
<comment type="cofactor">
    <cofactor evidence="11 12">
        <name>Zn(2+)</name>
        <dbReference type="ChEBI" id="CHEBI:29105"/>
    </cofactor>
    <text evidence="11 12">Binds 1 zinc ion per subunit.</text>
</comment>
<dbReference type="GO" id="GO:0005829">
    <property type="term" value="C:cytosol"/>
    <property type="evidence" value="ECO:0007669"/>
    <property type="project" value="TreeGrafter"/>
</dbReference>
<dbReference type="CDD" id="cd07011">
    <property type="entry name" value="cupin_PMI_type_I_N"/>
    <property type="match status" value="1"/>
</dbReference>
<dbReference type="InterPro" id="IPR001250">
    <property type="entry name" value="Man6P_Isoase-1"/>
</dbReference>
<evidence type="ECO:0000259" key="15">
    <source>
        <dbReference type="Pfam" id="PF01238"/>
    </source>
</evidence>
<evidence type="ECO:0000259" key="17">
    <source>
        <dbReference type="Pfam" id="PF20512"/>
    </source>
</evidence>
<feature type="domain" description="Phosphomannose isomerase type I helical insertion" evidence="17">
    <location>
        <begin position="170"/>
        <end position="256"/>
    </location>
</feature>
<feature type="binding site" evidence="11">
    <location>
        <position position="275"/>
    </location>
    <ligand>
        <name>Zn(2+)</name>
        <dbReference type="ChEBI" id="CHEBI:29105"/>
    </ligand>
</feature>
<evidence type="ECO:0000256" key="8">
    <source>
        <dbReference type="ARBA" id="ARBA00022833"/>
    </source>
</evidence>
<dbReference type="InterPro" id="IPR014710">
    <property type="entry name" value="RmlC-like_jellyroll"/>
</dbReference>
<dbReference type="PROSITE" id="PS00966">
    <property type="entry name" value="PMI_I_2"/>
    <property type="match status" value="1"/>
</dbReference>
<keyword evidence="8 11" id="KW-0862">Zinc</keyword>
<dbReference type="Proteomes" id="UP000478008">
    <property type="component" value="Unassembled WGS sequence"/>
</dbReference>
<dbReference type="UniPathway" id="UPA00126">
    <property type="reaction ID" value="UER00423"/>
</dbReference>
<dbReference type="Pfam" id="PF20512">
    <property type="entry name" value="PMI_typeI_hel"/>
    <property type="match status" value="1"/>
</dbReference>
<evidence type="ECO:0000256" key="12">
    <source>
        <dbReference type="RuleBase" id="RU000611"/>
    </source>
</evidence>
<sequence>MSSLIPIVGAAQNYAWGKYGSKSAVAQFSHSNDPSVSIDETKPYAELWMGTHAKAPATLKDNRKKLLSDVIASDPSKYLGSKVLSQYPTTNGGLPFLFKVLSINKVLSIQAHPDKSLGAKLHVADPSHYPDSNHKPEMAVAITDFEAFCGFKPLPEIDVLLQKIPEFYQLVGAEVAQTFHDKISSASREDGRRLLQSVFGKVMTASPETVAKYAKKMVARTKSQPELFGPVLADLIQRLNSQFPDDVGLFCGCLMLNHCFLNPGEAMFLHAKEPHAYISGNIMECMATSDNVIRAGFTPKFKDVDTLVSCLTYTTNPVEEQKQKPEDFARGTGDAKFALYNPPIDEFSVLQVKFEARTGLSAHIAGIHGPSIVIVTDGSGEIAVKGEKSQKAEPGYIYFVAPDVELSLSSSSSGSPFTLYRAFCELE</sequence>
<dbReference type="PROSITE" id="PS00965">
    <property type="entry name" value="PMI_I_1"/>
    <property type="match status" value="1"/>
</dbReference>
<comment type="pathway">
    <text evidence="3 14">Nucleotide-sugar biosynthesis; GDP-alpha-D-mannose biosynthesis; alpha-D-mannose 1-phosphate from D-fructose 6-phosphate: step 1/2.</text>
</comment>
<dbReference type="Pfam" id="PF01238">
    <property type="entry name" value="PMI_typeI_C"/>
    <property type="match status" value="1"/>
</dbReference>
<evidence type="ECO:0000256" key="1">
    <source>
        <dbReference type="ARBA" id="ARBA00000757"/>
    </source>
</evidence>
<evidence type="ECO:0000313" key="19">
    <source>
        <dbReference type="Proteomes" id="UP000478008"/>
    </source>
</evidence>
<dbReference type="GO" id="GO:0008270">
    <property type="term" value="F:zinc ion binding"/>
    <property type="evidence" value="ECO:0007669"/>
    <property type="project" value="InterPro"/>
</dbReference>
<feature type="binding site" evidence="11">
    <location>
        <position position="137"/>
    </location>
    <ligand>
        <name>Zn(2+)</name>
        <dbReference type="ChEBI" id="CHEBI:29105"/>
    </ligand>
</feature>
<dbReference type="EC" id="5.3.1.8" evidence="5 12"/>
<dbReference type="InterPro" id="IPR016305">
    <property type="entry name" value="Mannose-6-P_Isomerase"/>
</dbReference>
<proteinExistence type="inferred from homology"/>
<comment type="catalytic activity">
    <reaction evidence="1 12">
        <text>D-mannose 6-phosphate = D-fructose 6-phosphate</text>
        <dbReference type="Rhea" id="RHEA:12356"/>
        <dbReference type="ChEBI" id="CHEBI:58735"/>
        <dbReference type="ChEBI" id="CHEBI:61527"/>
        <dbReference type="EC" id="5.3.1.8"/>
    </reaction>
</comment>
<evidence type="ECO:0000256" key="11">
    <source>
        <dbReference type="PIRSR" id="PIRSR001480-2"/>
    </source>
</evidence>
<dbReference type="PRINTS" id="PR00714">
    <property type="entry name" value="MAN6PISMRASE"/>
</dbReference>
<dbReference type="NCBIfam" id="TIGR00218">
    <property type="entry name" value="manA"/>
    <property type="match status" value="1"/>
</dbReference>
<dbReference type="PIRSF" id="PIRSF001480">
    <property type="entry name" value="Mannose-6-phosphate_isomerase"/>
    <property type="match status" value="1"/>
</dbReference>
<keyword evidence="7 11" id="KW-0479">Metal-binding</keyword>
<organism evidence="18 19">
    <name type="scientific">Dekkera bruxellensis</name>
    <name type="common">Brettanomyces custersii</name>
    <dbReference type="NCBI Taxonomy" id="5007"/>
    <lineage>
        <taxon>Eukaryota</taxon>
        <taxon>Fungi</taxon>
        <taxon>Dikarya</taxon>
        <taxon>Ascomycota</taxon>
        <taxon>Saccharomycotina</taxon>
        <taxon>Pichiomycetes</taxon>
        <taxon>Pichiales</taxon>
        <taxon>Pichiaceae</taxon>
        <taxon>Brettanomyces</taxon>
    </lineage>
</organism>
<dbReference type="InterPro" id="IPR011051">
    <property type="entry name" value="RmlC_Cupin_sf"/>
</dbReference>
<dbReference type="Gene3D" id="1.10.441.10">
    <property type="entry name" value="Phosphomannose Isomerase, domain 2"/>
    <property type="match status" value="1"/>
</dbReference>
<feature type="domain" description="Phosphomannose isomerase type I C-terminal" evidence="15">
    <location>
        <begin position="339"/>
        <end position="384"/>
    </location>
</feature>
<dbReference type="AlphaFoldDB" id="A0A7D9H249"/>
<dbReference type="FunFam" id="1.10.441.10:FF:000001">
    <property type="entry name" value="Mannose-6-phosphate isomerase"/>
    <property type="match status" value="1"/>
</dbReference>
<dbReference type="GO" id="GO:0004476">
    <property type="term" value="F:mannose-6-phosphate isomerase activity"/>
    <property type="evidence" value="ECO:0007669"/>
    <property type="project" value="UniProtKB-EC"/>
</dbReference>
<keyword evidence="19" id="KW-1185">Reference proteome</keyword>
<evidence type="ECO:0000256" key="7">
    <source>
        <dbReference type="ARBA" id="ARBA00022723"/>
    </source>
</evidence>
<dbReference type="PANTHER" id="PTHR10309">
    <property type="entry name" value="MANNOSE-6-PHOSPHATE ISOMERASE"/>
    <property type="match status" value="1"/>
</dbReference>
<evidence type="ECO:0000313" key="18">
    <source>
        <dbReference type="EMBL" id="VUG19963.1"/>
    </source>
</evidence>
<protein>
    <recommendedName>
        <fullName evidence="6 12">Mannose-6-phosphate isomerase</fullName>
        <ecNumber evidence="5 12">5.3.1.8</ecNumber>
    </recommendedName>
</protein>
<feature type="active site" evidence="10">
    <location>
        <position position="294"/>
    </location>
</feature>
<dbReference type="EMBL" id="CABFWN010000006">
    <property type="protein sequence ID" value="VUG19963.1"/>
    <property type="molecule type" value="Genomic_DNA"/>
</dbReference>
<gene>
    <name evidence="18" type="primary">PMI40</name>
    <name evidence="18" type="ORF">DEBR0S6_04478G</name>
</gene>
<reference evidence="18 19" key="1">
    <citation type="submission" date="2019-07" db="EMBL/GenBank/DDBJ databases">
        <authorList>
            <person name="Friedrich A."/>
            <person name="Schacherer J."/>
        </authorList>
    </citation>
    <scope>NUCLEOTIDE SEQUENCE [LARGE SCALE GENOMIC DNA]</scope>
</reference>
<feature type="domain" description="Phosphomannose isomerase type I catalytic" evidence="16">
    <location>
        <begin position="7"/>
        <end position="154"/>
    </location>
</feature>
<dbReference type="InterPro" id="IPR046456">
    <property type="entry name" value="PMI_typeI_C"/>
</dbReference>
<dbReference type="Gene3D" id="2.60.120.10">
    <property type="entry name" value="Jelly Rolls"/>
    <property type="match status" value="2"/>
</dbReference>
<accession>A0A7D9H249</accession>
<evidence type="ECO:0000256" key="3">
    <source>
        <dbReference type="ARBA" id="ARBA00004666"/>
    </source>
</evidence>
<evidence type="ECO:0000256" key="6">
    <source>
        <dbReference type="ARBA" id="ARBA00018236"/>
    </source>
</evidence>
<feature type="binding site" evidence="11">
    <location>
        <position position="110"/>
    </location>
    <ligand>
        <name>Zn(2+)</name>
        <dbReference type="ChEBI" id="CHEBI:29105"/>
    </ligand>
</feature>
<evidence type="ECO:0000259" key="16">
    <source>
        <dbReference type="Pfam" id="PF20511"/>
    </source>
</evidence>
<evidence type="ECO:0000256" key="10">
    <source>
        <dbReference type="PIRSR" id="PIRSR001480-1"/>
    </source>
</evidence>